<sequence length="685" mass="72381">MSRSTRATHRGPPIRSKGLFSGTLDGHLAVQTASRQPDWAVPPGAPRRGSGVIGTSSKVTQPSDNSRASCSSSTNGCADRTAHISSGSILGNKTSLEKKTPRASQRREPQLHHFTGVNIMQAVECLKESASGSSSKNFPHQLRSSQIEDSPASPVNKLQDTQATTLSGISDSACLLQCAGSMSARRLLGCRGKKELTSDSTTAPEGLPDSFSLGAICMGTAFASNLQEDCTVRHAAKSTPRRSERGGPVSARKSYDFAETQEKQYMGDGEFEESGQTVLPKMRRGSTSLIRPLPAQVDRSEVLSEGPIEDQESTQELPAASLTSSSSRRKIRTSENVDKYYVALTGRDSTDGKSEKNSINGNSNQDSNSCNSSDGNSGSSCTISSLSRELLLKESSGLSLETREQLVTRRQHATSGITPRAEGGEVCAAVADSFKEALSIPSTTKYHNTSPTAPGFHSYGAHALPWQGSSAGTISGTHNTKEQKLRSHSESGSSSSTESNAPADENREHPPKVNAQYVDSKSSNCSGCNNKSDTSGCGKYQTNSPTDALASARERDPPSTETLRGIPKESATQIPRKRAGRMKGSSEQSSSACLGGWKGHQSCKGLRAPRRGAASGVAAVRMLSALGAPGMIFRPDRTDQDGNESPVSSQSNSDTDEVLKRDGASVPQRIGASNRPSVSLGSAHE</sequence>
<gene>
    <name evidence="2" type="ORF">ENH_00001380</name>
</gene>
<reference evidence="2" key="2">
    <citation type="submission" date="2013-10" db="EMBL/GenBank/DDBJ databases">
        <authorList>
            <person name="Aslett M."/>
        </authorList>
    </citation>
    <scope>NUCLEOTIDE SEQUENCE [LARGE SCALE GENOMIC DNA]</scope>
    <source>
        <strain evidence="2">Houghton</strain>
    </source>
</reference>
<proteinExistence type="predicted"/>
<feature type="region of interest" description="Disordered" evidence="1">
    <location>
        <begin position="1"/>
        <end position="111"/>
    </location>
</feature>
<feature type="compositionally biased region" description="Basic and acidic residues" evidence="1">
    <location>
        <begin position="95"/>
        <end position="111"/>
    </location>
</feature>
<feature type="compositionally biased region" description="Polar residues" evidence="1">
    <location>
        <begin position="643"/>
        <end position="653"/>
    </location>
</feature>
<feature type="compositionally biased region" description="Polar residues" evidence="1">
    <location>
        <begin position="130"/>
        <end position="148"/>
    </location>
</feature>
<feature type="compositionally biased region" description="Low complexity" evidence="1">
    <location>
        <begin position="360"/>
        <end position="379"/>
    </location>
</feature>
<feature type="region of interest" description="Disordered" evidence="1">
    <location>
        <begin position="470"/>
        <end position="607"/>
    </location>
</feature>
<feature type="compositionally biased region" description="Polar residues" evidence="1">
    <location>
        <begin position="674"/>
        <end position="685"/>
    </location>
</feature>
<feature type="compositionally biased region" description="Basic and acidic residues" evidence="1">
    <location>
        <begin position="253"/>
        <end position="262"/>
    </location>
</feature>
<accession>U6MHV3</accession>
<keyword evidence="3" id="KW-1185">Reference proteome</keyword>
<feature type="region of interest" description="Disordered" evidence="1">
    <location>
        <begin position="630"/>
        <end position="685"/>
    </location>
</feature>
<evidence type="ECO:0000313" key="2">
    <source>
        <dbReference type="EMBL" id="CDJ62019.1"/>
    </source>
</evidence>
<evidence type="ECO:0000256" key="1">
    <source>
        <dbReference type="SAM" id="MobiDB-lite"/>
    </source>
</evidence>
<feature type="region of interest" description="Disordered" evidence="1">
    <location>
        <begin position="234"/>
        <end position="330"/>
    </location>
</feature>
<evidence type="ECO:0000313" key="3">
    <source>
        <dbReference type="Proteomes" id="UP000030754"/>
    </source>
</evidence>
<feature type="compositionally biased region" description="Basic and acidic residues" evidence="1">
    <location>
        <begin position="479"/>
        <end position="489"/>
    </location>
</feature>
<dbReference type="RefSeq" id="XP_013439381.1">
    <property type="nucleotide sequence ID" value="XM_013583927.1"/>
</dbReference>
<dbReference type="GeneID" id="25470336"/>
<feature type="region of interest" description="Disordered" evidence="1">
    <location>
        <begin position="347"/>
        <end position="379"/>
    </location>
</feature>
<feature type="region of interest" description="Disordered" evidence="1">
    <location>
        <begin position="130"/>
        <end position="155"/>
    </location>
</feature>
<dbReference type="OrthoDB" id="10364144at2759"/>
<feature type="compositionally biased region" description="Low complexity" evidence="1">
    <location>
        <begin position="490"/>
        <end position="499"/>
    </location>
</feature>
<feature type="compositionally biased region" description="Polar residues" evidence="1">
    <location>
        <begin position="53"/>
        <end position="76"/>
    </location>
</feature>
<dbReference type="AlphaFoldDB" id="U6MHV3"/>
<feature type="compositionally biased region" description="Low complexity" evidence="1">
    <location>
        <begin position="520"/>
        <end position="532"/>
    </location>
</feature>
<feature type="region of interest" description="Disordered" evidence="1">
    <location>
        <begin position="400"/>
        <end position="419"/>
    </location>
</feature>
<name>U6MHV3_9EIME</name>
<feature type="compositionally biased region" description="Polar residues" evidence="1">
    <location>
        <begin position="83"/>
        <end position="94"/>
    </location>
</feature>
<protein>
    <submittedName>
        <fullName evidence="2">Uncharacterized protein</fullName>
    </submittedName>
</protein>
<dbReference type="VEuPathDB" id="ToxoDB:ENH_00001380"/>
<dbReference type="Proteomes" id="UP000030754">
    <property type="component" value="Unassembled WGS sequence"/>
</dbReference>
<dbReference type="EMBL" id="HG722322">
    <property type="protein sequence ID" value="CDJ62019.1"/>
    <property type="molecule type" value="Genomic_DNA"/>
</dbReference>
<organism evidence="2 3">
    <name type="scientific">Eimeria necatrix</name>
    <dbReference type="NCBI Taxonomy" id="51315"/>
    <lineage>
        <taxon>Eukaryota</taxon>
        <taxon>Sar</taxon>
        <taxon>Alveolata</taxon>
        <taxon>Apicomplexa</taxon>
        <taxon>Conoidasida</taxon>
        <taxon>Coccidia</taxon>
        <taxon>Eucoccidiorida</taxon>
        <taxon>Eimeriorina</taxon>
        <taxon>Eimeriidae</taxon>
        <taxon>Eimeria</taxon>
    </lineage>
</organism>
<reference evidence="2" key="1">
    <citation type="submission" date="2013-10" db="EMBL/GenBank/DDBJ databases">
        <title>Genomic analysis of the causative agents of coccidiosis in chickens.</title>
        <authorList>
            <person name="Reid A.J."/>
            <person name="Blake D."/>
            <person name="Billington K."/>
            <person name="Browne H."/>
            <person name="Dunn M."/>
            <person name="Hung S."/>
            <person name="Kawahara F."/>
            <person name="Miranda-Saavedra D."/>
            <person name="Mourier T."/>
            <person name="Nagra H."/>
            <person name="Otto T.D."/>
            <person name="Rawlings N."/>
            <person name="Sanchez A."/>
            <person name="Sanders M."/>
            <person name="Subramaniam C."/>
            <person name="Tay Y."/>
            <person name="Dear P."/>
            <person name="Doerig C."/>
            <person name="Gruber A."/>
            <person name="Parkinson J."/>
            <person name="Shirley M."/>
            <person name="Wan K.L."/>
            <person name="Berriman M."/>
            <person name="Tomley F."/>
            <person name="Pain A."/>
        </authorList>
    </citation>
    <scope>NUCLEOTIDE SEQUENCE [LARGE SCALE GENOMIC DNA]</scope>
    <source>
        <strain evidence="2">Houghton</strain>
    </source>
</reference>